<dbReference type="EMBL" id="CP062310">
    <property type="protein sequence ID" value="QOJ78990.1"/>
    <property type="molecule type" value="Genomic_DNA"/>
</dbReference>
<feature type="transmembrane region" description="Helical" evidence="1">
    <location>
        <begin position="118"/>
        <end position="141"/>
    </location>
</feature>
<dbReference type="InParanoid" id="A0A7L9FGQ7"/>
<feature type="transmembrane region" description="Helical" evidence="1">
    <location>
        <begin position="12"/>
        <end position="29"/>
    </location>
</feature>
<name>A0A7L9FGQ7_9CREN</name>
<keyword evidence="3" id="KW-1185">Reference proteome</keyword>
<accession>A0A7L9FGQ7</accession>
<keyword evidence="1" id="KW-0472">Membrane</keyword>
<reference evidence="2 3" key="1">
    <citation type="submission" date="2020-10" db="EMBL/GenBank/DDBJ databases">
        <title>Thermofilum lucidum 3507LT sp. nov. a novel member of Thermofilaceae family isolated from Chile hot spring, and proposal of description order Thermofilales.</title>
        <authorList>
            <person name="Zayulina K.S."/>
            <person name="Elcheninov A.G."/>
            <person name="Toshchakov S.V."/>
            <person name="Kublanov I.V."/>
        </authorList>
    </citation>
    <scope>NUCLEOTIDE SEQUENCE [LARGE SCALE GENOMIC DNA]</scope>
    <source>
        <strain evidence="2 3">3507LT</strain>
    </source>
</reference>
<gene>
    <name evidence="2" type="ORF">IG193_00545</name>
</gene>
<dbReference type="GeneID" id="59148339"/>
<proteinExistence type="predicted"/>
<evidence type="ECO:0000256" key="1">
    <source>
        <dbReference type="SAM" id="Phobius"/>
    </source>
</evidence>
<dbReference type="KEGG" id="thel:IG193_00545"/>
<keyword evidence="1" id="KW-1133">Transmembrane helix</keyword>
<sequence>MQPPGIEAGIHVFFALLSLLSASALLALLHTGSTNVKMIRALALGTAILVWLAWLASVYVYTVEYPVDKALIVKYPQTALAHKFGMEVKEHIFYTGLLLSTLLPIFAYTDLEKSRKLLLWATLFVILGGIVEEILGGWVSISAKIAWTLKAGGG</sequence>
<dbReference type="AlphaFoldDB" id="A0A7L9FGQ7"/>
<feature type="transmembrane region" description="Helical" evidence="1">
    <location>
        <begin position="92"/>
        <end position="111"/>
    </location>
</feature>
<evidence type="ECO:0000313" key="2">
    <source>
        <dbReference type="EMBL" id="QOJ78990.1"/>
    </source>
</evidence>
<dbReference type="Proteomes" id="UP000594121">
    <property type="component" value="Chromosome"/>
</dbReference>
<keyword evidence="1" id="KW-0812">Transmembrane</keyword>
<feature type="transmembrane region" description="Helical" evidence="1">
    <location>
        <begin position="41"/>
        <end position="61"/>
    </location>
</feature>
<dbReference type="RefSeq" id="WP_192818962.1">
    <property type="nucleotide sequence ID" value="NZ_CP062310.1"/>
</dbReference>
<protein>
    <submittedName>
        <fullName evidence="2">Uncharacterized protein</fullName>
    </submittedName>
</protein>
<evidence type="ECO:0000313" key="3">
    <source>
        <dbReference type="Proteomes" id="UP000594121"/>
    </source>
</evidence>
<organism evidence="2 3">
    <name type="scientific">Infirmifilum lucidum</name>
    <dbReference type="NCBI Taxonomy" id="2776706"/>
    <lineage>
        <taxon>Archaea</taxon>
        <taxon>Thermoproteota</taxon>
        <taxon>Thermoprotei</taxon>
        <taxon>Thermofilales</taxon>
        <taxon>Thermofilaceae</taxon>
        <taxon>Infirmifilum</taxon>
    </lineage>
</organism>